<organism evidence="10 11">
    <name type="scientific">Halovulum marinum</name>
    <dbReference type="NCBI Taxonomy" id="2662447"/>
    <lineage>
        <taxon>Bacteria</taxon>
        <taxon>Pseudomonadati</taxon>
        <taxon>Pseudomonadota</taxon>
        <taxon>Alphaproteobacteria</taxon>
        <taxon>Rhodobacterales</taxon>
        <taxon>Paracoccaceae</taxon>
        <taxon>Halovulum</taxon>
    </lineage>
</organism>
<feature type="signal peptide" evidence="8">
    <location>
        <begin position="1"/>
        <end position="24"/>
    </location>
</feature>
<dbReference type="InterPro" id="IPR004852">
    <property type="entry name" value="Di-haem_cyt_c_peroxidsae"/>
</dbReference>
<dbReference type="Proteomes" id="UP000474957">
    <property type="component" value="Unassembled WGS sequence"/>
</dbReference>
<dbReference type="EMBL" id="WIND01000004">
    <property type="protein sequence ID" value="MSU89486.1"/>
    <property type="molecule type" value="Genomic_DNA"/>
</dbReference>
<proteinExistence type="predicted"/>
<keyword evidence="10" id="KW-0575">Peroxidase</keyword>
<dbReference type="InterPro" id="IPR051395">
    <property type="entry name" value="Cytochrome_c_Peroxidase/MauG"/>
</dbReference>
<name>A0A6L5YYX2_9RHOB</name>
<dbReference type="GO" id="GO:0004130">
    <property type="term" value="F:cytochrome-c peroxidase activity"/>
    <property type="evidence" value="ECO:0007669"/>
    <property type="project" value="TreeGrafter"/>
</dbReference>
<dbReference type="Pfam" id="PF03150">
    <property type="entry name" value="CCP_MauG"/>
    <property type="match status" value="1"/>
</dbReference>
<dbReference type="PROSITE" id="PS51007">
    <property type="entry name" value="CYTC"/>
    <property type="match status" value="1"/>
</dbReference>
<dbReference type="SUPFAM" id="SSF46626">
    <property type="entry name" value="Cytochrome c"/>
    <property type="match status" value="2"/>
</dbReference>
<reference evidence="10 11" key="1">
    <citation type="submission" date="2019-10" db="EMBL/GenBank/DDBJ databases">
        <title>Cognatihalovulum marinum gen. nov. sp. nov., a new member of the family Rhodobacteraceae isolated from deep seawater of the Northwest Indian Ocean.</title>
        <authorList>
            <person name="Ruan C."/>
            <person name="Wang J."/>
            <person name="Zheng X."/>
            <person name="Song L."/>
            <person name="Zhu Y."/>
            <person name="Huang Y."/>
            <person name="Lu Z."/>
            <person name="Du W."/>
            <person name="Huang L."/>
            <person name="Dai X."/>
        </authorList>
    </citation>
    <scope>NUCLEOTIDE SEQUENCE [LARGE SCALE GENOMIC DNA]</scope>
    <source>
        <strain evidence="10 11">2CG4</strain>
    </source>
</reference>
<evidence type="ECO:0000256" key="1">
    <source>
        <dbReference type="ARBA" id="ARBA00004196"/>
    </source>
</evidence>
<evidence type="ECO:0000313" key="10">
    <source>
        <dbReference type="EMBL" id="MSU89486.1"/>
    </source>
</evidence>
<keyword evidence="5 6" id="KW-0408">Iron</keyword>
<protein>
    <submittedName>
        <fullName evidence="10">Cytochrome-c peroxidase</fullName>
    </submittedName>
</protein>
<dbReference type="GO" id="GO:0009055">
    <property type="term" value="F:electron transfer activity"/>
    <property type="evidence" value="ECO:0007669"/>
    <property type="project" value="InterPro"/>
</dbReference>
<evidence type="ECO:0000256" key="2">
    <source>
        <dbReference type="ARBA" id="ARBA00022617"/>
    </source>
</evidence>
<evidence type="ECO:0000259" key="9">
    <source>
        <dbReference type="PROSITE" id="PS51007"/>
    </source>
</evidence>
<keyword evidence="4" id="KW-0560">Oxidoreductase</keyword>
<evidence type="ECO:0000256" key="7">
    <source>
        <dbReference type="SAM" id="MobiDB-lite"/>
    </source>
</evidence>
<evidence type="ECO:0000256" key="6">
    <source>
        <dbReference type="PROSITE-ProRule" id="PRU00433"/>
    </source>
</evidence>
<dbReference type="GO" id="GO:0046872">
    <property type="term" value="F:metal ion binding"/>
    <property type="evidence" value="ECO:0007669"/>
    <property type="project" value="UniProtKB-KW"/>
</dbReference>
<dbReference type="Gene3D" id="1.10.760.10">
    <property type="entry name" value="Cytochrome c-like domain"/>
    <property type="match status" value="2"/>
</dbReference>
<feature type="chain" id="PRO_5027030042" evidence="8">
    <location>
        <begin position="25"/>
        <end position="444"/>
    </location>
</feature>
<keyword evidence="11" id="KW-1185">Reference proteome</keyword>
<dbReference type="GO" id="GO:0020037">
    <property type="term" value="F:heme binding"/>
    <property type="evidence" value="ECO:0007669"/>
    <property type="project" value="InterPro"/>
</dbReference>
<feature type="domain" description="Cytochrome c" evidence="9">
    <location>
        <begin position="259"/>
        <end position="421"/>
    </location>
</feature>
<feature type="region of interest" description="Disordered" evidence="7">
    <location>
        <begin position="84"/>
        <end position="103"/>
    </location>
</feature>
<keyword evidence="2 6" id="KW-0349">Heme</keyword>
<accession>A0A6L5YYX2</accession>
<evidence type="ECO:0000313" key="11">
    <source>
        <dbReference type="Proteomes" id="UP000474957"/>
    </source>
</evidence>
<comment type="subcellular location">
    <subcellularLocation>
        <location evidence="1">Cell envelope</location>
    </subcellularLocation>
</comment>
<dbReference type="InterPro" id="IPR036909">
    <property type="entry name" value="Cyt_c-like_dom_sf"/>
</dbReference>
<dbReference type="InterPro" id="IPR009056">
    <property type="entry name" value="Cyt_c-like_dom"/>
</dbReference>
<feature type="compositionally biased region" description="Basic and acidic residues" evidence="7">
    <location>
        <begin position="90"/>
        <end position="103"/>
    </location>
</feature>
<gene>
    <name evidence="10" type="ORF">GE300_07645</name>
</gene>
<evidence type="ECO:0000256" key="5">
    <source>
        <dbReference type="ARBA" id="ARBA00023004"/>
    </source>
</evidence>
<evidence type="ECO:0000256" key="8">
    <source>
        <dbReference type="SAM" id="SignalP"/>
    </source>
</evidence>
<keyword evidence="3 6" id="KW-0479">Metal-binding</keyword>
<sequence length="444" mass="46815">MRFLLLVLGLWLGLGLGLAGPAPAGPPGPVTDGMYVATPEPEVALGRLLFWDPVLSGNRNISCGTCHNPRFGTGDGVSLGLGEGGVGLGPERRPDPRNLPEQRIPRNAPALFNLGAREFTVLFHDGRIEADPARASGLRTPLEDDMTLGFSGVLSAQTMFPVLSGDEMAGHYSENEVSRAVRLGRITGEGGAWDLISDRVAAIPDYAARFAQVYPDIAAGRDIAFTDISNAIAAFVAFEWRSDGSAFDAHLRGTAPLQGAAAAGMDLFYGKAGCSDCHSGPFLTDHDFHAMGAPQLGPGKAARFEDHARDLGRMRVTGDPADAYAFRTPSLRNVAATGPWGHGGGHADLRAFVVDHLDPVPALERWNRQAAVLPPLDGARDWRVMDDAAERAAIAAAAARPAVALSGEEIDALIAFLDSLTDRAALDGRLGIPETVPSGLPVDR</sequence>
<evidence type="ECO:0000256" key="3">
    <source>
        <dbReference type="ARBA" id="ARBA00022723"/>
    </source>
</evidence>
<dbReference type="AlphaFoldDB" id="A0A6L5YYX2"/>
<keyword evidence="8" id="KW-0732">Signal</keyword>
<evidence type="ECO:0000256" key="4">
    <source>
        <dbReference type="ARBA" id="ARBA00023002"/>
    </source>
</evidence>
<dbReference type="GO" id="GO:0030313">
    <property type="term" value="C:cell envelope"/>
    <property type="evidence" value="ECO:0007669"/>
    <property type="project" value="UniProtKB-SubCell"/>
</dbReference>
<dbReference type="PANTHER" id="PTHR30600">
    <property type="entry name" value="CYTOCHROME C PEROXIDASE-RELATED"/>
    <property type="match status" value="1"/>
</dbReference>
<comment type="caution">
    <text evidence="10">The sequence shown here is derived from an EMBL/GenBank/DDBJ whole genome shotgun (WGS) entry which is preliminary data.</text>
</comment>